<keyword evidence="1" id="KW-1133">Transmembrane helix</keyword>
<feature type="transmembrane region" description="Helical" evidence="1">
    <location>
        <begin position="12"/>
        <end position="34"/>
    </location>
</feature>
<evidence type="ECO:0000256" key="1">
    <source>
        <dbReference type="SAM" id="Phobius"/>
    </source>
</evidence>
<keyword evidence="1" id="KW-0812">Transmembrane</keyword>
<keyword evidence="3" id="KW-1185">Reference proteome</keyword>
<organism evidence="2 3">
    <name type="scientific">Clostridium folliculivorans</name>
    <dbReference type="NCBI Taxonomy" id="2886038"/>
    <lineage>
        <taxon>Bacteria</taxon>
        <taxon>Bacillati</taxon>
        <taxon>Bacillota</taxon>
        <taxon>Clostridia</taxon>
        <taxon>Eubacteriales</taxon>
        <taxon>Clostridiaceae</taxon>
        <taxon>Clostridium</taxon>
    </lineage>
</organism>
<dbReference type="RefSeq" id="WP_261853325.1">
    <property type="nucleotide sequence ID" value="NZ_BQXY01000005.1"/>
</dbReference>
<proteinExistence type="predicted"/>
<dbReference type="AlphaFoldDB" id="A0A9W5Y4C7"/>
<comment type="caution">
    <text evidence="2">The sequence shown here is derived from an EMBL/GenBank/DDBJ whole genome shotgun (WGS) entry which is preliminary data.</text>
</comment>
<keyword evidence="1" id="KW-0472">Membrane</keyword>
<name>A0A9W5Y4C7_9CLOT</name>
<evidence type="ECO:0000313" key="2">
    <source>
        <dbReference type="EMBL" id="GKU26426.1"/>
    </source>
</evidence>
<sequence>MMLKKKKKGISIIEIITSLAIIAIIIIPMSNVIIHAVKINKGGEDKQQAAYIGQQILEGLNVNNIEDATSSFLSQTISVNGVSKVFNISATGNGTANIDDYNVTLNVSKDNSINLSDSTNTYDSTITVDWQDSAKTVTVNKSPDGDFTPDVTNLYIVLNSDSLEVKTKNADGSITNRYNTLITSTFNTIGVKFKNYTSATPYNIYVTNNRSNQVNVYLEKTKDKPNWAVINPNGGVIGTYDVITTNNTVKNYNVEIKVSKSGQELYDLKSNIRK</sequence>
<gene>
    <name evidence="2" type="ORF">CFOLD11_32530</name>
</gene>
<accession>A0A9W5Y4C7</accession>
<evidence type="ECO:0008006" key="4">
    <source>
        <dbReference type="Google" id="ProtNLM"/>
    </source>
</evidence>
<dbReference type="EMBL" id="BQXY01000005">
    <property type="protein sequence ID" value="GKU26426.1"/>
    <property type="molecule type" value="Genomic_DNA"/>
</dbReference>
<evidence type="ECO:0000313" key="3">
    <source>
        <dbReference type="Proteomes" id="UP001057868"/>
    </source>
</evidence>
<dbReference type="Proteomes" id="UP001057868">
    <property type="component" value="Unassembled WGS sequence"/>
</dbReference>
<protein>
    <recommendedName>
        <fullName evidence="4">Prepilin-type N-terminal cleavage/methylation domain-containing protein</fullName>
    </recommendedName>
</protein>
<reference evidence="2" key="1">
    <citation type="journal article" date="2023" name="Int. J. Syst. Evol. Microbiol.">
        <title>&lt;i&gt;Clostridium folliculivorans&lt;/i&gt; sp. nov., isolated from soil samples of an organic paddy in Japan.</title>
        <authorList>
            <person name="Tazawa J."/>
            <person name="Kobayashi H."/>
            <person name="Tanizawa Y."/>
            <person name="Uchino A."/>
            <person name="Tanaka F."/>
            <person name="Urashima Y."/>
            <person name="Miura S."/>
            <person name="Sakamoto M."/>
            <person name="Ohkuma M."/>
            <person name="Tohno M."/>
        </authorList>
    </citation>
    <scope>NUCLEOTIDE SEQUENCE</scope>
    <source>
        <strain evidence="2">D1-1</strain>
    </source>
</reference>